<dbReference type="Pfam" id="PF00440">
    <property type="entry name" value="TetR_N"/>
    <property type="match status" value="1"/>
</dbReference>
<dbReference type="InterPro" id="IPR001647">
    <property type="entry name" value="HTH_TetR"/>
</dbReference>
<evidence type="ECO:0000313" key="4">
    <source>
        <dbReference type="EMBL" id="APX26274.1"/>
    </source>
</evidence>
<evidence type="ECO:0000256" key="1">
    <source>
        <dbReference type="ARBA" id="ARBA00023125"/>
    </source>
</evidence>
<dbReference type="GO" id="GO:0003677">
    <property type="term" value="F:DNA binding"/>
    <property type="evidence" value="ECO:0007669"/>
    <property type="project" value="UniProtKB-UniRule"/>
</dbReference>
<gene>
    <name evidence="4" type="ORF">Ga0080559_TMP5174</name>
</gene>
<dbReference type="AlphaFoldDB" id="A0A1U7DDN2"/>
<keyword evidence="5" id="KW-1185">Reference proteome</keyword>
<protein>
    <submittedName>
        <fullName evidence="4">Transcriptional regulator</fullName>
    </submittedName>
</protein>
<dbReference type="Pfam" id="PF17937">
    <property type="entry name" value="TetR_C_28"/>
    <property type="match status" value="1"/>
</dbReference>
<dbReference type="InterPro" id="IPR009057">
    <property type="entry name" value="Homeodomain-like_sf"/>
</dbReference>
<dbReference type="Proteomes" id="UP000186559">
    <property type="component" value="Plasmid pTPRO6"/>
</dbReference>
<dbReference type="SUPFAM" id="SSF46689">
    <property type="entry name" value="Homeodomain-like"/>
    <property type="match status" value="1"/>
</dbReference>
<feature type="DNA-binding region" description="H-T-H motif" evidence="2">
    <location>
        <begin position="27"/>
        <end position="46"/>
    </location>
</feature>
<feature type="domain" description="HTH tetR-type" evidence="3">
    <location>
        <begin position="6"/>
        <end position="64"/>
    </location>
</feature>
<name>A0A1U7DDN2_9RHOB</name>
<keyword evidence="1 2" id="KW-0238">DNA-binding</keyword>
<dbReference type="PROSITE" id="PS50977">
    <property type="entry name" value="HTH_TETR_2"/>
    <property type="match status" value="1"/>
</dbReference>
<accession>A0A1U7DDN2</accession>
<organism evidence="4 5">
    <name type="scientific">Salipiger profundus</name>
    <dbReference type="NCBI Taxonomy" id="1229727"/>
    <lineage>
        <taxon>Bacteria</taxon>
        <taxon>Pseudomonadati</taxon>
        <taxon>Pseudomonadota</taxon>
        <taxon>Alphaproteobacteria</taxon>
        <taxon>Rhodobacterales</taxon>
        <taxon>Roseobacteraceae</taxon>
        <taxon>Salipiger</taxon>
    </lineage>
</organism>
<evidence type="ECO:0000313" key="5">
    <source>
        <dbReference type="Proteomes" id="UP000186559"/>
    </source>
</evidence>
<reference evidence="4 5" key="1">
    <citation type="submission" date="2016-03" db="EMBL/GenBank/DDBJ databases">
        <title>Deep-sea bacteria in the southern Pacific.</title>
        <authorList>
            <person name="Tang K."/>
        </authorList>
    </citation>
    <scope>NUCLEOTIDE SEQUENCE [LARGE SCALE GENOMIC DNA]</scope>
    <source>
        <strain evidence="4 5">JLT2016</strain>
        <plasmid evidence="5">Plasmid ptpro6</plasmid>
    </source>
</reference>
<evidence type="ECO:0000256" key="2">
    <source>
        <dbReference type="PROSITE-ProRule" id="PRU00335"/>
    </source>
</evidence>
<dbReference type="KEGG" id="tpro:Ga0080559_TMP5174"/>
<dbReference type="RefSeq" id="WP_076625915.1">
    <property type="nucleotide sequence ID" value="NZ_BMEW01000010.1"/>
</dbReference>
<evidence type="ECO:0000259" key="3">
    <source>
        <dbReference type="PROSITE" id="PS50977"/>
    </source>
</evidence>
<geneLocation type="plasmid" evidence="5">
    <name>ptpro6</name>
</geneLocation>
<proteinExistence type="predicted"/>
<dbReference type="Gene3D" id="1.10.357.10">
    <property type="entry name" value="Tetracycline Repressor, domain 2"/>
    <property type="match status" value="1"/>
</dbReference>
<sequence>MARPKKHDQSEILDAVERVVARDGVLTIDAVAKEAGVSKATVLYEHSSKRDLVAALVERTIKADNAFNEACEAEFAEEPDAPLRGRIAAARHTPPVPEGNAAVLSLVSALMQDRELRATFRENQTALGQRLLAQASHPRAARLAWLALEGLKFQQHLEFHDWSEAERAEILEDIEALVMQGAWNTGGTHD</sequence>
<dbReference type="InterPro" id="IPR041479">
    <property type="entry name" value="TetR_CgmR_C"/>
</dbReference>
<keyword evidence="4" id="KW-0614">Plasmid</keyword>
<dbReference type="EMBL" id="CP014802">
    <property type="protein sequence ID" value="APX26274.1"/>
    <property type="molecule type" value="Genomic_DNA"/>
</dbReference>